<name>A0A0F6YKS0_9BACT</name>
<gene>
    <name evidence="2" type="ORF">DB32_005850</name>
</gene>
<dbReference type="AlphaFoldDB" id="A0A0F6YKS0"/>
<organism evidence="2 3">
    <name type="scientific">Sandaracinus amylolyticus</name>
    <dbReference type="NCBI Taxonomy" id="927083"/>
    <lineage>
        <taxon>Bacteria</taxon>
        <taxon>Pseudomonadati</taxon>
        <taxon>Myxococcota</taxon>
        <taxon>Polyangia</taxon>
        <taxon>Polyangiales</taxon>
        <taxon>Sandaracinaceae</taxon>
        <taxon>Sandaracinus</taxon>
    </lineage>
</organism>
<evidence type="ECO:0000313" key="3">
    <source>
        <dbReference type="Proteomes" id="UP000034883"/>
    </source>
</evidence>
<sequence length="257" mass="26589">MCLIGLPSSARASESLRAGIDAANEAEFERALSALDRAEQGEELARDELATLYEQRALVRFALGDARGAEHDLTLLAALEPNRVLDGRAPPRLRAVFERARASLGGRVELVVDVSRSEGAARVRATLLRAPVGLVRDVTIAYRLGAAGAWQSAHGEELVIEAPAAAEISLFVVAHGAGGAIVASDGTRASPRRVAGAVSPEIARAEPTSHSDDTWLHWGIGLGAGGAVVLAVALGIGIAASQSGSDQTAFTGPTLRP</sequence>
<keyword evidence="1" id="KW-0472">Membrane</keyword>
<protein>
    <submittedName>
        <fullName evidence="2">Uncharacterized protein</fullName>
    </submittedName>
</protein>
<reference evidence="2 3" key="1">
    <citation type="submission" date="2015-03" db="EMBL/GenBank/DDBJ databases">
        <title>Genome assembly of Sandaracinus amylolyticus DSM 53668.</title>
        <authorList>
            <person name="Sharma G."/>
            <person name="Subramanian S."/>
        </authorList>
    </citation>
    <scope>NUCLEOTIDE SEQUENCE [LARGE SCALE GENOMIC DNA]</scope>
    <source>
        <strain evidence="2 3">DSM 53668</strain>
    </source>
</reference>
<dbReference type="EMBL" id="CP011125">
    <property type="protein sequence ID" value="AKF08701.1"/>
    <property type="molecule type" value="Genomic_DNA"/>
</dbReference>
<dbReference type="InterPro" id="IPR011990">
    <property type="entry name" value="TPR-like_helical_dom_sf"/>
</dbReference>
<dbReference type="KEGG" id="samy:DB32_005850"/>
<proteinExistence type="predicted"/>
<keyword evidence="1" id="KW-0812">Transmembrane</keyword>
<dbReference type="STRING" id="927083.DB32_005850"/>
<keyword evidence="1" id="KW-1133">Transmembrane helix</keyword>
<keyword evidence="3" id="KW-1185">Reference proteome</keyword>
<dbReference type="Proteomes" id="UP000034883">
    <property type="component" value="Chromosome"/>
</dbReference>
<dbReference type="Gene3D" id="1.25.40.10">
    <property type="entry name" value="Tetratricopeptide repeat domain"/>
    <property type="match status" value="1"/>
</dbReference>
<evidence type="ECO:0000313" key="2">
    <source>
        <dbReference type="EMBL" id="AKF08701.1"/>
    </source>
</evidence>
<accession>A0A0F6YKS0</accession>
<evidence type="ECO:0000256" key="1">
    <source>
        <dbReference type="SAM" id="Phobius"/>
    </source>
</evidence>
<feature type="transmembrane region" description="Helical" evidence="1">
    <location>
        <begin position="215"/>
        <end position="240"/>
    </location>
</feature>